<comment type="caution">
    <text evidence="1">The sequence shown here is derived from an EMBL/GenBank/DDBJ whole genome shotgun (WGS) entry which is preliminary data.</text>
</comment>
<evidence type="ECO:0000313" key="2">
    <source>
        <dbReference type="Proteomes" id="UP000566071"/>
    </source>
</evidence>
<evidence type="ECO:0000313" key="1">
    <source>
        <dbReference type="EMBL" id="NNU33930.1"/>
    </source>
</evidence>
<protein>
    <submittedName>
        <fullName evidence="1">Uncharacterized protein</fullName>
    </submittedName>
</protein>
<dbReference type="RefSeq" id="WP_175269612.1">
    <property type="nucleotide sequence ID" value="NZ_JABFCR010000024.1"/>
</dbReference>
<gene>
    <name evidence="1" type="ORF">HK413_06790</name>
</gene>
<organism evidence="1 2">
    <name type="scientific">Mucilaginibacter humi</name>
    <dbReference type="NCBI Taxonomy" id="2732510"/>
    <lineage>
        <taxon>Bacteria</taxon>
        <taxon>Pseudomonadati</taxon>
        <taxon>Bacteroidota</taxon>
        <taxon>Sphingobacteriia</taxon>
        <taxon>Sphingobacteriales</taxon>
        <taxon>Sphingobacteriaceae</taxon>
        <taxon>Mucilaginibacter</taxon>
    </lineage>
</organism>
<reference evidence="1 2" key="1">
    <citation type="submission" date="2020-05" db="EMBL/GenBank/DDBJ databases">
        <authorList>
            <person name="Khan S.A."/>
            <person name="Jeon C.O."/>
            <person name="Chun B.H."/>
        </authorList>
    </citation>
    <scope>NUCLEOTIDE SEQUENCE [LARGE SCALE GENOMIC DNA]</scope>
    <source>
        <strain evidence="1 2">S1162</strain>
    </source>
</reference>
<keyword evidence="2" id="KW-1185">Reference proteome</keyword>
<dbReference type="EMBL" id="JABFCR010000024">
    <property type="protein sequence ID" value="NNU33930.1"/>
    <property type="molecule type" value="Genomic_DNA"/>
</dbReference>
<sequence length="99" mass="11133">MSKKATAATEKKKLGWLDNIAEKSGYDRKIVERFLKKYNIKQSPNTGTPKRVNFLDISFSGQKKGEFNNDFKFEFADLNAGVWGILSDKNGKGKTTAPK</sequence>
<proteinExistence type="predicted"/>
<name>A0ABX1W6F8_9SPHI</name>
<dbReference type="Proteomes" id="UP000566071">
    <property type="component" value="Unassembled WGS sequence"/>
</dbReference>
<accession>A0ABX1W6F8</accession>